<dbReference type="PANTHER" id="PTHR22918:SF4">
    <property type="entry name" value="BINDER OF SPERM PROTEIN HOMOLOG 1"/>
    <property type="match status" value="1"/>
</dbReference>
<dbReference type="SUPFAM" id="SSF57440">
    <property type="entry name" value="Kringle-like"/>
    <property type="match status" value="2"/>
</dbReference>
<dbReference type="VEuPathDB" id="HostDB:ENSMMUG00000058643"/>
<evidence type="ECO:0000256" key="3">
    <source>
        <dbReference type="ARBA" id="ARBA00022525"/>
    </source>
</evidence>
<evidence type="ECO:0000313" key="11">
    <source>
        <dbReference type="Proteomes" id="UP000006718"/>
    </source>
</evidence>
<dbReference type="PROSITE" id="PS00023">
    <property type="entry name" value="FN2_1"/>
    <property type="match status" value="1"/>
</dbReference>
<dbReference type="GeneTree" id="ENSGT00940000163003"/>
<dbReference type="STRING" id="9544.ENSMMUP00000081118"/>
<feature type="domain" description="Fibronectin type-II" evidence="9">
    <location>
        <begin position="96"/>
        <end position="143"/>
    </location>
</feature>
<comment type="subcellular location">
    <subcellularLocation>
        <location evidence="1">Secreted</location>
    </subcellularLocation>
</comment>
<sequence length="143" mass="16866">RAKALLLSGTITFTAVTANDSDFKGQQPLGRQWLDNVSLNTPGNRGRILFSLDGECVFPFHYKNGTYYDCIRSKSRHKWCSLNETYEGYWKYCSAEDFASCVFPFWYRRLIYWDCTDHGEAFGKKWCSLTKNFNKDRIWKYCE</sequence>
<dbReference type="GO" id="GO:0005576">
    <property type="term" value="C:extracellular region"/>
    <property type="evidence" value="ECO:0007669"/>
    <property type="project" value="UniProtKB-SubCell"/>
</dbReference>
<accession>A0A5F8AV76</accession>
<evidence type="ECO:0000256" key="2">
    <source>
        <dbReference type="ARBA" id="ARBA00010011"/>
    </source>
</evidence>
<feature type="domain" description="Fibronectin type-II" evidence="9">
    <location>
        <begin position="51"/>
        <end position="95"/>
    </location>
</feature>
<dbReference type="SMART" id="SM00059">
    <property type="entry name" value="FN2"/>
    <property type="match status" value="2"/>
</dbReference>
<dbReference type="PROSITE" id="PS51092">
    <property type="entry name" value="FN2_2"/>
    <property type="match status" value="2"/>
</dbReference>
<evidence type="ECO:0000256" key="4">
    <source>
        <dbReference type="ARBA" id="ARBA00022737"/>
    </source>
</evidence>
<feature type="disulfide bond" evidence="7">
    <location>
        <begin position="115"/>
        <end position="142"/>
    </location>
</feature>
<dbReference type="OMA" id="DGIFYDC"/>
<dbReference type="FunFam" id="2.10.10.10:FF:000005">
    <property type="entry name" value="Epididymal sperm binding protein 1"/>
    <property type="match status" value="1"/>
</dbReference>
<dbReference type="FunFam" id="2.10.10.10:FF:000003">
    <property type="entry name" value="binder of sperm protein homolog 1"/>
    <property type="match status" value="1"/>
</dbReference>
<dbReference type="GO" id="GO:0009986">
    <property type="term" value="C:cell surface"/>
    <property type="evidence" value="ECO:0000318"/>
    <property type="project" value="GO_Central"/>
</dbReference>
<keyword evidence="11" id="KW-1185">Reference proteome</keyword>
<dbReference type="Ensembl" id="ENSMMUT00000089367.1">
    <property type="protein sequence ID" value="ENSMMUP00000081118.1"/>
    <property type="gene ID" value="ENSMMUG00000058643.1"/>
</dbReference>
<dbReference type="InterPro" id="IPR051666">
    <property type="entry name" value="SP_Capacitation_Regulator"/>
</dbReference>
<organism evidence="10 11">
    <name type="scientific">Macaca mulatta</name>
    <name type="common">Rhesus macaque</name>
    <dbReference type="NCBI Taxonomy" id="9544"/>
    <lineage>
        <taxon>Eukaryota</taxon>
        <taxon>Metazoa</taxon>
        <taxon>Chordata</taxon>
        <taxon>Craniata</taxon>
        <taxon>Vertebrata</taxon>
        <taxon>Euteleostomi</taxon>
        <taxon>Mammalia</taxon>
        <taxon>Eutheria</taxon>
        <taxon>Euarchontoglires</taxon>
        <taxon>Primates</taxon>
        <taxon>Haplorrhini</taxon>
        <taxon>Catarrhini</taxon>
        <taxon>Cercopithecidae</taxon>
        <taxon>Cercopithecinae</taxon>
        <taxon>Macaca</taxon>
    </lineage>
</organism>
<evidence type="ECO:0000259" key="9">
    <source>
        <dbReference type="PROSITE" id="PS51092"/>
    </source>
</evidence>
<feature type="signal peptide" evidence="8">
    <location>
        <begin position="1"/>
        <end position="18"/>
    </location>
</feature>
<dbReference type="InParanoid" id="A0A5F8AV76"/>
<dbReference type="PANTHER" id="PTHR22918">
    <property type="entry name" value="SEMINAL PLASMA PROTEIN"/>
    <property type="match status" value="1"/>
</dbReference>
<dbReference type="CDD" id="cd00062">
    <property type="entry name" value="FN2"/>
    <property type="match status" value="1"/>
</dbReference>
<evidence type="ECO:0000313" key="10">
    <source>
        <dbReference type="Ensembl" id="ENSMMUP00000081118.1"/>
    </source>
</evidence>
<dbReference type="AlphaFoldDB" id="A0A5F8AV76"/>
<name>A0A5F8AV76_MACMU</name>
<dbReference type="Bgee" id="ENSMMUG00000058643">
    <property type="expression patterns" value="Expressed in primary visual cortex and 2 other cell types or tissues"/>
</dbReference>
<evidence type="ECO:0000256" key="5">
    <source>
        <dbReference type="ARBA" id="ARBA00023157"/>
    </source>
</evidence>
<evidence type="ECO:0000256" key="7">
    <source>
        <dbReference type="PROSITE-ProRule" id="PRU00479"/>
    </source>
</evidence>
<keyword evidence="6" id="KW-0278">Fertilization</keyword>
<dbReference type="Proteomes" id="UP000006718">
    <property type="component" value="Chromosome 19"/>
</dbReference>
<reference evidence="11" key="1">
    <citation type="journal article" date="2007" name="Science">
        <title>Evolutionary and biomedical insights from the rhesus macaque genome.</title>
        <authorList>
            <person name="Gibbs R.A."/>
            <person name="Rogers J."/>
            <person name="Katze M.G."/>
            <person name="Bumgarner R."/>
            <person name="Weinstock G.M."/>
            <person name="Mardis E.R."/>
            <person name="Remington K.A."/>
            <person name="Strausberg R.L."/>
            <person name="Venter J.C."/>
            <person name="Wilson R.K."/>
            <person name="Batzer M.A."/>
            <person name="Bustamante C.D."/>
            <person name="Eichler E.E."/>
            <person name="Hahn M.W."/>
            <person name="Hardison R.C."/>
            <person name="Makova K.D."/>
            <person name="Miller W."/>
            <person name="Milosavljevic A."/>
            <person name="Palermo R.E."/>
            <person name="Siepel A."/>
            <person name="Sikela J.M."/>
            <person name="Attaway T."/>
            <person name="Bell S."/>
            <person name="Bernard K.E."/>
            <person name="Buhay C.J."/>
            <person name="Chandrabose M.N."/>
            <person name="Dao M."/>
            <person name="Davis C."/>
            <person name="Delehaunty K.D."/>
            <person name="Ding Y."/>
            <person name="Dinh H.H."/>
            <person name="Dugan-Rocha S."/>
            <person name="Fulton L.A."/>
            <person name="Gabisi R.A."/>
            <person name="Garner T.T."/>
            <person name="Godfrey J."/>
            <person name="Hawes A.C."/>
            <person name="Hernandez J."/>
            <person name="Hines S."/>
            <person name="Holder M."/>
            <person name="Hume J."/>
            <person name="Jhangiani S.N."/>
            <person name="Joshi V."/>
            <person name="Khan Z.M."/>
            <person name="Kirkness E.F."/>
            <person name="Cree A."/>
            <person name="Fowler R.G."/>
            <person name="Lee S."/>
            <person name="Lewis L.R."/>
            <person name="Li Z."/>
            <person name="Liu Y.-S."/>
            <person name="Moore S.M."/>
            <person name="Muzny D."/>
            <person name="Nazareth L.V."/>
            <person name="Ngo D.N."/>
            <person name="Okwuonu G.O."/>
            <person name="Pai G."/>
            <person name="Parker D."/>
            <person name="Paul H.A."/>
            <person name="Pfannkoch C."/>
            <person name="Pohl C.S."/>
            <person name="Rogers Y.-H.C."/>
            <person name="Ruiz S.J."/>
            <person name="Sabo A."/>
            <person name="Santibanez J."/>
            <person name="Schneider B.W."/>
            <person name="Smith S.M."/>
            <person name="Sodergren E."/>
            <person name="Svatek A.F."/>
            <person name="Utterback T.R."/>
            <person name="Vattathil S."/>
            <person name="Warren W."/>
            <person name="White C.S."/>
            <person name="Chinwalla A.T."/>
            <person name="Feng Y."/>
            <person name="Halpern A.L."/>
            <person name="Hillier L.W."/>
            <person name="Huang X."/>
            <person name="Minx P."/>
            <person name="Nelson J.O."/>
            <person name="Pepin K.H."/>
            <person name="Qin X."/>
            <person name="Sutton G.G."/>
            <person name="Venter E."/>
            <person name="Walenz B.P."/>
            <person name="Wallis J.W."/>
            <person name="Worley K.C."/>
            <person name="Yang S.-P."/>
            <person name="Jones S.M."/>
            <person name="Marra M.A."/>
            <person name="Rocchi M."/>
            <person name="Schein J.E."/>
            <person name="Baertsch R."/>
            <person name="Clarke L."/>
            <person name="Csuros M."/>
            <person name="Glasscock J."/>
            <person name="Harris R.A."/>
            <person name="Havlak P."/>
            <person name="Jackson A.R."/>
            <person name="Jiang H."/>
            <person name="Liu Y."/>
            <person name="Messina D.N."/>
            <person name="Shen Y."/>
            <person name="Song H.X.-Z."/>
            <person name="Wylie T."/>
            <person name="Zhang L."/>
            <person name="Birney E."/>
            <person name="Han K."/>
            <person name="Konkel M.K."/>
            <person name="Lee J."/>
            <person name="Smit A.F.A."/>
            <person name="Ullmer B."/>
            <person name="Wang H."/>
            <person name="Xing J."/>
            <person name="Burhans R."/>
            <person name="Cheng Z."/>
            <person name="Karro J.E."/>
            <person name="Ma J."/>
            <person name="Raney B."/>
            <person name="She X."/>
            <person name="Cox M.J."/>
            <person name="Demuth J.P."/>
            <person name="Dumas L.J."/>
            <person name="Han S.-G."/>
            <person name="Hopkins J."/>
            <person name="Karimpour-Fard A."/>
            <person name="Kim Y.H."/>
            <person name="Pollack J.R."/>
            <person name="Vinar T."/>
            <person name="Addo-Quaye C."/>
            <person name="Degenhardt J."/>
            <person name="Denby A."/>
            <person name="Hubisz M.J."/>
            <person name="Indap A."/>
            <person name="Kosiol C."/>
            <person name="Lahn B.T."/>
            <person name="Lawson H.A."/>
            <person name="Marklein A."/>
            <person name="Nielsen R."/>
            <person name="Vallender E.J."/>
            <person name="Clark A.G."/>
            <person name="Ferguson B."/>
            <person name="Hernandez R.D."/>
            <person name="Hirani K."/>
            <person name="Kehrer-Sawatzki H."/>
            <person name="Kolb J."/>
            <person name="Patil S."/>
            <person name="Pu L.-L."/>
            <person name="Ren Y."/>
            <person name="Smith D.G."/>
            <person name="Wheeler D.A."/>
            <person name="Schenck I."/>
            <person name="Ball E.V."/>
            <person name="Chen R."/>
            <person name="Cooper D.N."/>
            <person name="Giardine B."/>
            <person name="Hsu F."/>
            <person name="Kent W.J."/>
            <person name="Lesk A."/>
            <person name="Nelson D.L."/>
            <person name="O'brien W.E."/>
            <person name="Pruefer K."/>
            <person name="Stenson P.D."/>
            <person name="Wallace J.C."/>
            <person name="Ke H."/>
            <person name="Liu X.-M."/>
            <person name="Wang P."/>
            <person name="Xiang A.P."/>
            <person name="Yang F."/>
            <person name="Barber G.P."/>
            <person name="Haussler D."/>
            <person name="Karolchik D."/>
            <person name="Kern A.D."/>
            <person name="Kuhn R.M."/>
            <person name="Smith K.E."/>
            <person name="Zwieg A.S."/>
        </authorList>
    </citation>
    <scope>NUCLEOTIDE SEQUENCE [LARGE SCALE GENOMIC DNA]</scope>
    <source>
        <strain evidence="11">17573</strain>
    </source>
</reference>
<feature type="chain" id="PRO_5023830224" evidence="8">
    <location>
        <begin position="19"/>
        <end position="143"/>
    </location>
</feature>
<evidence type="ECO:0000256" key="1">
    <source>
        <dbReference type="ARBA" id="ARBA00004613"/>
    </source>
</evidence>
<dbReference type="Gene3D" id="2.10.10.10">
    <property type="entry name" value="Fibronectin, type II, collagen-binding"/>
    <property type="match status" value="2"/>
</dbReference>
<dbReference type="GO" id="GO:0007338">
    <property type="term" value="P:single fertilization"/>
    <property type="evidence" value="ECO:0007669"/>
    <property type="project" value="UniProtKB-KW"/>
</dbReference>
<dbReference type="GO" id="GO:0008201">
    <property type="term" value="F:heparin binding"/>
    <property type="evidence" value="ECO:0000318"/>
    <property type="project" value="GO_Central"/>
</dbReference>
<reference evidence="10" key="2">
    <citation type="submission" date="2019-01" db="EMBL/GenBank/DDBJ databases">
        <authorList>
            <person name="Graves T."/>
            <person name="Eichler E.E."/>
            <person name="Wilson R.K."/>
        </authorList>
    </citation>
    <scope>NUCLEOTIDE SEQUENCE [LARGE SCALE GENOMIC DNA]</scope>
    <source>
        <strain evidence="10">17573</strain>
    </source>
</reference>
<keyword evidence="4" id="KW-0677">Repeat</keyword>
<keyword evidence="8" id="KW-0732">Signal</keyword>
<dbReference type="PaxDb" id="9544-ENSMMUP00000023593"/>
<keyword evidence="3" id="KW-0964">Secreted</keyword>
<comment type="similarity">
    <text evidence="2">Belongs to the seminal plasma protein family.</text>
</comment>
<comment type="caution">
    <text evidence="7">Lacks conserved residue(s) required for the propagation of feature annotation.</text>
</comment>
<reference evidence="10" key="4">
    <citation type="submission" date="2025-09" db="UniProtKB">
        <authorList>
            <consortium name="Ensembl"/>
        </authorList>
    </citation>
    <scope>IDENTIFICATION</scope>
    <source>
        <strain evidence="10">17573</strain>
    </source>
</reference>
<dbReference type="Pfam" id="PF00040">
    <property type="entry name" value="fn2"/>
    <property type="match status" value="2"/>
</dbReference>
<reference evidence="10" key="3">
    <citation type="submission" date="2025-08" db="UniProtKB">
        <authorList>
            <consortium name="Ensembl"/>
        </authorList>
    </citation>
    <scope>IDENTIFICATION</scope>
    <source>
        <strain evidence="10">17573</strain>
    </source>
</reference>
<proteinExistence type="inferred from homology"/>
<dbReference type="SMR" id="A0A5F8AV76"/>
<dbReference type="InterPro" id="IPR000562">
    <property type="entry name" value="FN_type2_dom"/>
</dbReference>
<keyword evidence="5 7" id="KW-1015">Disulfide bond</keyword>
<protein>
    <submittedName>
        <fullName evidence="10">Binder of sperm protein homolog 1</fullName>
    </submittedName>
</protein>
<evidence type="ECO:0000256" key="6">
    <source>
        <dbReference type="ARBA" id="ARBA00023279"/>
    </source>
</evidence>
<evidence type="ECO:0000256" key="8">
    <source>
        <dbReference type="SAM" id="SignalP"/>
    </source>
</evidence>
<dbReference type="InterPro" id="IPR013806">
    <property type="entry name" value="Kringle-like"/>
</dbReference>
<dbReference type="GO" id="GO:0048240">
    <property type="term" value="P:sperm capacitation"/>
    <property type="evidence" value="ECO:0000318"/>
    <property type="project" value="GO_Central"/>
</dbReference>
<feature type="disulfide bond" evidence="7">
    <location>
        <begin position="101"/>
        <end position="127"/>
    </location>
</feature>
<dbReference type="InterPro" id="IPR036943">
    <property type="entry name" value="FN_type2_sf"/>
</dbReference>